<evidence type="ECO:0000256" key="1">
    <source>
        <dbReference type="SAM" id="Phobius"/>
    </source>
</evidence>
<feature type="transmembrane region" description="Helical" evidence="1">
    <location>
        <begin position="55"/>
        <end position="77"/>
    </location>
</feature>
<gene>
    <name evidence="2" type="ORF">GCM10007895_04060</name>
</gene>
<keyword evidence="1" id="KW-0472">Membrane</keyword>
<keyword evidence="1" id="KW-1133">Transmembrane helix</keyword>
<reference evidence="2" key="1">
    <citation type="journal article" date="2014" name="Int. J. Syst. Evol. Microbiol.">
        <title>Complete genome sequence of Corynebacterium casei LMG S-19264T (=DSM 44701T), isolated from a smear-ripened cheese.</title>
        <authorList>
            <consortium name="US DOE Joint Genome Institute (JGI-PGF)"/>
            <person name="Walter F."/>
            <person name="Albersmeier A."/>
            <person name="Kalinowski J."/>
            <person name="Ruckert C."/>
        </authorList>
    </citation>
    <scope>NUCLEOTIDE SEQUENCE</scope>
    <source>
        <strain evidence="2">NBRC 101628</strain>
    </source>
</reference>
<keyword evidence="3" id="KW-1185">Reference proteome</keyword>
<protein>
    <submittedName>
        <fullName evidence="2">Uncharacterized protein</fullName>
    </submittedName>
</protein>
<reference evidence="2" key="2">
    <citation type="submission" date="2023-01" db="EMBL/GenBank/DDBJ databases">
        <title>Draft genome sequence of Paraferrimonas sedimenticola strain NBRC 101628.</title>
        <authorList>
            <person name="Sun Q."/>
            <person name="Mori K."/>
        </authorList>
    </citation>
    <scope>NUCLEOTIDE SEQUENCE</scope>
    <source>
        <strain evidence="2">NBRC 101628</strain>
    </source>
</reference>
<evidence type="ECO:0000313" key="3">
    <source>
        <dbReference type="Proteomes" id="UP001161422"/>
    </source>
</evidence>
<proteinExistence type="predicted"/>
<dbReference type="AlphaFoldDB" id="A0AA37RSF1"/>
<name>A0AA37RSF1_9GAMM</name>
<sequence length="86" mass="9798">MANRLNPSVTVGIGLGFWLSLAISVTMTLHDWHLNPNSVFIDSGMTQWGRVFDTAWSWFLPLMPSLTLLCIGVHWLLETRKKDRLS</sequence>
<dbReference type="Proteomes" id="UP001161422">
    <property type="component" value="Unassembled WGS sequence"/>
</dbReference>
<organism evidence="2 3">
    <name type="scientific">Paraferrimonas sedimenticola</name>
    <dbReference type="NCBI Taxonomy" id="375674"/>
    <lineage>
        <taxon>Bacteria</taxon>
        <taxon>Pseudomonadati</taxon>
        <taxon>Pseudomonadota</taxon>
        <taxon>Gammaproteobacteria</taxon>
        <taxon>Alteromonadales</taxon>
        <taxon>Ferrimonadaceae</taxon>
        <taxon>Paraferrimonas</taxon>
    </lineage>
</organism>
<comment type="caution">
    <text evidence="2">The sequence shown here is derived from an EMBL/GenBank/DDBJ whole genome shotgun (WGS) entry which is preliminary data.</text>
</comment>
<evidence type="ECO:0000313" key="2">
    <source>
        <dbReference type="EMBL" id="GLP95100.1"/>
    </source>
</evidence>
<dbReference type="RefSeq" id="WP_095505873.1">
    <property type="nucleotide sequence ID" value="NZ_BSNC01000001.1"/>
</dbReference>
<dbReference type="EMBL" id="BSNC01000001">
    <property type="protein sequence ID" value="GLP95100.1"/>
    <property type="molecule type" value="Genomic_DNA"/>
</dbReference>
<keyword evidence="1" id="KW-0812">Transmembrane</keyword>
<accession>A0AA37RSF1</accession>